<proteinExistence type="predicted"/>
<comment type="caution">
    <text evidence="2">The sequence shown here is derived from an EMBL/GenBank/DDBJ whole genome shotgun (WGS) entry which is preliminary data.</text>
</comment>
<gene>
    <name evidence="2" type="ORF">F2Q69_00024637</name>
</gene>
<organism evidence="2 3">
    <name type="scientific">Brassica cretica</name>
    <name type="common">Mustard</name>
    <dbReference type="NCBI Taxonomy" id="69181"/>
    <lineage>
        <taxon>Eukaryota</taxon>
        <taxon>Viridiplantae</taxon>
        <taxon>Streptophyta</taxon>
        <taxon>Embryophyta</taxon>
        <taxon>Tracheophyta</taxon>
        <taxon>Spermatophyta</taxon>
        <taxon>Magnoliopsida</taxon>
        <taxon>eudicotyledons</taxon>
        <taxon>Gunneridae</taxon>
        <taxon>Pentapetalae</taxon>
        <taxon>rosids</taxon>
        <taxon>malvids</taxon>
        <taxon>Brassicales</taxon>
        <taxon>Brassicaceae</taxon>
        <taxon>Brassiceae</taxon>
        <taxon>Brassica</taxon>
    </lineage>
</organism>
<dbReference type="EMBL" id="QGKX02001290">
    <property type="protein sequence ID" value="KAF3538534.1"/>
    <property type="molecule type" value="Genomic_DNA"/>
</dbReference>
<dbReference type="AlphaFoldDB" id="A0A8S9QJX0"/>
<dbReference type="Proteomes" id="UP000712600">
    <property type="component" value="Unassembled WGS sequence"/>
</dbReference>
<protein>
    <submittedName>
        <fullName evidence="2">Uncharacterized protein</fullName>
    </submittedName>
</protein>
<reference evidence="2" key="1">
    <citation type="submission" date="2019-12" db="EMBL/GenBank/DDBJ databases">
        <title>Genome sequencing and annotation of Brassica cretica.</title>
        <authorList>
            <person name="Studholme D.J."/>
            <person name="Sarris P."/>
        </authorList>
    </citation>
    <scope>NUCLEOTIDE SEQUENCE</scope>
    <source>
        <strain evidence="2">PFS-109/04</strain>
        <tissue evidence="2">Leaf</tissue>
    </source>
</reference>
<sequence>MKWPEIEPHGNKAIDATPSFTSPSPPSFTSPSPSHSSFFTIFPSVSSSANHNDHQTKEKNWEMMIKSETLPIVDRETNVSASTHLLFTKQEPFCSVVSSPSFSAALTPQPQNNYAKRVCSLCSYVEIEVVDFCVLLVNCVSSDQVKFVGDVWLSPVSITVASNQLNYFALTMKLKRRRLVHGSVKMESFSLGTTSMCSEADRVETMALDLACGMSFLDGLEEKPEAVRRRSRRRDVIKETSETQQV</sequence>
<feature type="compositionally biased region" description="Basic and acidic residues" evidence="1">
    <location>
        <begin position="1"/>
        <end position="12"/>
    </location>
</feature>
<evidence type="ECO:0000313" key="2">
    <source>
        <dbReference type="EMBL" id="KAF3538534.1"/>
    </source>
</evidence>
<evidence type="ECO:0000313" key="3">
    <source>
        <dbReference type="Proteomes" id="UP000712600"/>
    </source>
</evidence>
<evidence type="ECO:0000256" key="1">
    <source>
        <dbReference type="SAM" id="MobiDB-lite"/>
    </source>
</evidence>
<feature type="region of interest" description="Disordered" evidence="1">
    <location>
        <begin position="1"/>
        <end position="32"/>
    </location>
</feature>
<name>A0A8S9QJX0_BRACR</name>
<accession>A0A8S9QJX0</accession>